<accession>A0ABS4GBL8</accession>
<feature type="transmembrane region" description="Helical" evidence="1">
    <location>
        <begin position="30"/>
        <end position="53"/>
    </location>
</feature>
<name>A0ABS4GBL8_9FIRM</name>
<reference evidence="2 3" key="1">
    <citation type="submission" date="2021-03" db="EMBL/GenBank/DDBJ databases">
        <title>Genomic Encyclopedia of Type Strains, Phase IV (KMG-IV): sequencing the most valuable type-strain genomes for metagenomic binning, comparative biology and taxonomic classification.</title>
        <authorList>
            <person name="Goeker M."/>
        </authorList>
    </citation>
    <scope>NUCLEOTIDE SEQUENCE [LARGE SCALE GENOMIC DNA]</scope>
    <source>
        <strain evidence="2 3">DSM 24004</strain>
    </source>
</reference>
<evidence type="ECO:0000313" key="3">
    <source>
        <dbReference type="Proteomes" id="UP001519342"/>
    </source>
</evidence>
<keyword evidence="1" id="KW-0812">Transmembrane</keyword>
<keyword evidence="1" id="KW-0472">Membrane</keyword>
<gene>
    <name evidence="2" type="ORF">J2Z76_000648</name>
</gene>
<keyword evidence="3" id="KW-1185">Reference proteome</keyword>
<evidence type="ECO:0000256" key="1">
    <source>
        <dbReference type="SAM" id="Phobius"/>
    </source>
</evidence>
<keyword evidence="1" id="KW-1133">Transmembrane helix</keyword>
<comment type="caution">
    <text evidence="2">The sequence shown here is derived from an EMBL/GenBank/DDBJ whole genome shotgun (WGS) entry which is preliminary data.</text>
</comment>
<sequence length="101" mass="10466">MLPVSESKPEVGKVTSLVLFELMVTVSPSLATPAALFSCFPVMLPVLVLITVVAVELDPLVVVVAVMIAPTLALSTAIPVVVPAEATGVTSKLIYFSRSTA</sequence>
<proteinExistence type="predicted"/>
<organism evidence="2 3">
    <name type="scientific">Sedimentibacter acidaminivorans</name>
    <dbReference type="NCBI Taxonomy" id="913099"/>
    <lineage>
        <taxon>Bacteria</taxon>
        <taxon>Bacillati</taxon>
        <taxon>Bacillota</taxon>
        <taxon>Tissierellia</taxon>
        <taxon>Sedimentibacter</taxon>
    </lineage>
</organism>
<feature type="transmembrane region" description="Helical" evidence="1">
    <location>
        <begin position="60"/>
        <end position="82"/>
    </location>
</feature>
<protein>
    <submittedName>
        <fullName evidence="2">Uncharacterized protein</fullName>
    </submittedName>
</protein>
<dbReference type="Proteomes" id="UP001519342">
    <property type="component" value="Unassembled WGS sequence"/>
</dbReference>
<evidence type="ECO:0000313" key="2">
    <source>
        <dbReference type="EMBL" id="MBP1924795.1"/>
    </source>
</evidence>
<dbReference type="EMBL" id="JAGGKS010000001">
    <property type="protein sequence ID" value="MBP1924795.1"/>
    <property type="molecule type" value="Genomic_DNA"/>
</dbReference>